<reference evidence="4" key="1">
    <citation type="journal article" date="2012" name="PLoS Genet.">
        <title>The genomes of the fungal plant pathogens Cladosporium fulvum and Dothistroma septosporum reveal adaptation to different hosts and lifestyles but also signatures of common ancestry.</title>
        <authorList>
            <person name="de Wit P.J.G.M."/>
            <person name="van der Burgt A."/>
            <person name="Oekmen B."/>
            <person name="Stergiopoulos I."/>
            <person name="Abd-Elsalam K.A."/>
            <person name="Aerts A.L."/>
            <person name="Bahkali A.H."/>
            <person name="Beenen H.G."/>
            <person name="Chettri P."/>
            <person name="Cox M.P."/>
            <person name="Datema E."/>
            <person name="de Vries R.P."/>
            <person name="Dhillon B."/>
            <person name="Ganley A.R."/>
            <person name="Griffiths S.A."/>
            <person name="Guo Y."/>
            <person name="Hamelin R.C."/>
            <person name="Henrissat B."/>
            <person name="Kabir M.S."/>
            <person name="Jashni M.K."/>
            <person name="Kema G."/>
            <person name="Klaubauf S."/>
            <person name="Lapidus A."/>
            <person name="Levasseur A."/>
            <person name="Lindquist E."/>
            <person name="Mehrabi R."/>
            <person name="Ohm R.A."/>
            <person name="Owen T.J."/>
            <person name="Salamov A."/>
            <person name="Schwelm A."/>
            <person name="Schijlen E."/>
            <person name="Sun H."/>
            <person name="van den Burg H.A."/>
            <person name="van Ham R.C.H.J."/>
            <person name="Zhang S."/>
            <person name="Goodwin S.B."/>
            <person name="Grigoriev I.V."/>
            <person name="Collemare J."/>
            <person name="Bradshaw R.E."/>
        </authorList>
    </citation>
    <scope>NUCLEOTIDE SEQUENCE [LARGE SCALE GENOMIC DNA]</scope>
    <source>
        <strain evidence="4">NZE10 / CBS 128990</strain>
    </source>
</reference>
<dbReference type="GO" id="GO:0006513">
    <property type="term" value="P:protein monoubiquitination"/>
    <property type="evidence" value="ECO:0007669"/>
    <property type="project" value="InterPro"/>
</dbReference>
<dbReference type="STRING" id="675120.N1PDL2"/>
<feature type="compositionally biased region" description="Low complexity" evidence="1">
    <location>
        <begin position="321"/>
        <end position="330"/>
    </location>
</feature>
<evidence type="ECO:0000313" key="4">
    <source>
        <dbReference type="Proteomes" id="UP000016933"/>
    </source>
</evidence>
<proteinExistence type="predicted"/>
<dbReference type="HOGENOM" id="CLU_028491_1_0_1"/>
<feature type="compositionally biased region" description="Polar residues" evidence="1">
    <location>
        <begin position="387"/>
        <end position="399"/>
    </location>
</feature>
<feature type="non-terminal residue" evidence="3">
    <location>
        <position position="1"/>
    </location>
</feature>
<dbReference type="OMA" id="NANCDSN"/>
<evidence type="ECO:0000313" key="3">
    <source>
        <dbReference type="EMBL" id="EME40683.1"/>
    </source>
</evidence>
<name>N1PDL2_DOTSN</name>
<accession>N1PDL2</accession>
<dbReference type="InterPro" id="IPR003034">
    <property type="entry name" value="SAP_dom"/>
</dbReference>
<feature type="compositionally biased region" description="Basic and acidic residues" evidence="1">
    <location>
        <begin position="102"/>
        <end position="111"/>
    </location>
</feature>
<dbReference type="GO" id="GO:0006301">
    <property type="term" value="P:DNA damage tolerance"/>
    <property type="evidence" value="ECO:0007669"/>
    <property type="project" value="InterPro"/>
</dbReference>
<evidence type="ECO:0000256" key="1">
    <source>
        <dbReference type="SAM" id="MobiDB-lite"/>
    </source>
</evidence>
<feature type="compositionally biased region" description="Low complexity" evidence="1">
    <location>
        <begin position="154"/>
        <end position="165"/>
    </location>
</feature>
<dbReference type="GO" id="GO:0061630">
    <property type="term" value="F:ubiquitin protein ligase activity"/>
    <property type="evidence" value="ECO:0007669"/>
    <property type="project" value="InterPro"/>
</dbReference>
<dbReference type="GO" id="GO:0097505">
    <property type="term" value="C:Rad6-Rad18 complex"/>
    <property type="evidence" value="ECO:0007669"/>
    <property type="project" value="TreeGrafter"/>
</dbReference>
<feature type="compositionally biased region" description="Acidic residues" evidence="1">
    <location>
        <begin position="88"/>
        <end position="101"/>
    </location>
</feature>
<feature type="domain" description="SAP" evidence="2">
    <location>
        <begin position="175"/>
        <end position="209"/>
    </location>
</feature>
<feature type="region of interest" description="Disordered" evidence="1">
    <location>
        <begin position="138"/>
        <end position="167"/>
    </location>
</feature>
<dbReference type="PANTHER" id="PTHR14134:SF2">
    <property type="entry name" value="E3 UBIQUITIN-PROTEIN LIGASE RAD18"/>
    <property type="match status" value="1"/>
</dbReference>
<dbReference type="eggNOG" id="KOG0287">
    <property type="taxonomic scope" value="Eukaryota"/>
</dbReference>
<dbReference type="PANTHER" id="PTHR14134">
    <property type="entry name" value="E3 UBIQUITIN-PROTEIN LIGASE RAD18"/>
    <property type="match status" value="1"/>
</dbReference>
<dbReference type="OrthoDB" id="9049620at2759"/>
<feature type="region of interest" description="Disordered" evidence="1">
    <location>
        <begin position="379"/>
        <end position="482"/>
    </location>
</feature>
<feature type="compositionally biased region" description="Polar residues" evidence="1">
    <location>
        <begin position="141"/>
        <end position="153"/>
    </location>
</feature>
<dbReference type="GO" id="GO:0003697">
    <property type="term" value="F:single-stranded DNA binding"/>
    <property type="evidence" value="ECO:0007669"/>
    <property type="project" value="InterPro"/>
</dbReference>
<reference evidence="3 4" key="2">
    <citation type="journal article" date="2012" name="PLoS Pathog.">
        <title>Diverse lifestyles and strategies of plant pathogenesis encoded in the genomes of eighteen Dothideomycetes fungi.</title>
        <authorList>
            <person name="Ohm R.A."/>
            <person name="Feau N."/>
            <person name="Henrissat B."/>
            <person name="Schoch C.L."/>
            <person name="Horwitz B.A."/>
            <person name="Barry K.W."/>
            <person name="Condon B.J."/>
            <person name="Copeland A.C."/>
            <person name="Dhillon B."/>
            <person name="Glaser F."/>
            <person name="Hesse C.N."/>
            <person name="Kosti I."/>
            <person name="LaButti K."/>
            <person name="Lindquist E.A."/>
            <person name="Lucas S."/>
            <person name="Salamov A.A."/>
            <person name="Bradshaw R.E."/>
            <person name="Ciuffetti L."/>
            <person name="Hamelin R.C."/>
            <person name="Kema G.H.J."/>
            <person name="Lawrence C."/>
            <person name="Scott J.A."/>
            <person name="Spatafora J.W."/>
            <person name="Turgeon B.G."/>
            <person name="de Wit P.J.G.M."/>
            <person name="Zhong S."/>
            <person name="Goodwin S.B."/>
            <person name="Grigoriev I.V."/>
        </authorList>
    </citation>
    <scope>NUCLEOTIDE SEQUENCE [LARGE SCALE GENOMIC DNA]</scope>
    <source>
        <strain evidence="4">NZE10 / CBS 128990</strain>
    </source>
</reference>
<dbReference type="PROSITE" id="PS50800">
    <property type="entry name" value="SAP"/>
    <property type="match status" value="1"/>
</dbReference>
<gene>
    <name evidence="3" type="ORF">DOTSEDRAFT_46986</name>
</gene>
<dbReference type="EMBL" id="KB446543">
    <property type="protein sequence ID" value="EME40683.1"/>
    <property type="molecule type" value="Genomic_DNA"/>
</dbReference>
<feature type="region of interest" description="Disordered" evidence="1">
    <location>
        <begin position="32"/>
        <end position="113"/>
    </location>
</feature>
<dbReference type="GO" id="GO:0005634">
    <property type="term" value="C:nucleus"/>
    <property type="evidence" value="ECO:0007669"/>
    <property type="project" value="TreeGrafter"/>
</dbReference>
<protein>
    <recommendedName>
        <fullName evidence="2">SAP domain-containing protein</fullName>
    </recommendedName>
</protein>
<dbReference type="Proteomes" id="UP000016933">
    <property type="component" value="Unassembled WGS sequence"/>
</dbReference>
<evidence type="ECO:0000259" key="2">
    <source>
        <dbReference type="PROSITE" id="PS50800"/>
    </source>
</evidence>
<dbReference type="AlphaFoldDB" id="N1PDL2"/>
<organism evidence="3 4">
    <name type="scientific">Dothistroma septosporum (strain NZE10 / CBS 128990)</name>
    <name type="common">Red band needle blight fungus</name>
    <name type="synonym">Mycosphaerella pini</name>
    <dbReference type="NCBI Taxonomy" id="675120"/>
    <lineage>
        <taxon>Eukaryota</taxon>
        <taxon>Fungi</taxon>
        <taxon>Dikarya</taxon>
        <taxon>Ascomycota</taxon>
        <taxon>Pezizomycotina</taxon>
        <taxon>Dothideomycetes</taxon>
        <taxon>Dothideomycetidae</taxon>
        <taxon>Mycosphaerellales</taxon>
        <taxon>Mycosphaerellaceae</taxon>
        <taxon>Dothistroma</taxon>
    </lineage>
</organism>
<keyword evidence="4" id="KW-1185">Reference proteome</keyword>
<feature type="region of interest" description="Disordered" evidence="1">
    <location>
        <begin position="276"/>
        <end position="347"/>
    </location>
</feature>
<feature type="compositionally biased region" description="Acidic residues" evidence="1">
    <location>
        <begin position="299"/>
        <end position="308"/>
    </location>
</feature>
<sequence length="482" mass="53140">AADQANKLRNNWAVQEAVSTFLAARPTALAVARQAQEEAEDAPKRPGKRKRVTVADAEDGGPAESSRRTTRSKSRKIAASQDSQPEPIEIEDSQDDEEEESKPETAPKDGLVECPLGCGKRMKEEQVFGHLDKCEDEQKQAARSKSRTPLNAFSISRPSSSQSTRPQDRINELNYSMMKETALTKKMKELGLPAWGTKLLMTTRHKEWVNIWNANCDSNHPRSRRTLLHDLDVWERTQGGKAPITTGLSSTIMRKDFDGDAHSRRHQDEFSRLIADAKRKKNNPATATQEVKQVPMLDGTDETSPTEDGDTHSSPYFQAPTETTGHGTTGPSLPKEESGDPTPYATHPEALDSVRAKVDALNQGKEILPVMNEGFKTHLSDGVPCESPSQGRTFSTPQQHEPVRSTDKMATAATPSECPGTAIAHLSRHSSRDEHYTHQHTGSPCELPSHLRRDSSDPNPPRKVPMFTVPQHSFDDVAGGAQ</sequence>
<dbReference type="InterPro" id="IPR039577">
    <property type="entry name" value="Rad18"/>
</dbReference>